<evidence type="ECO:0000256" key="1">
    <source>
        <dbReference type="SAM" id="MobiDB-lite"/>
    </source>
</evidence>
<keyword evidence="3" id="KW-1185">Reference proteome</keyword>
<accession>A0A8J2PE91</accession>
<feature type="compositionally biased region" description="Polar residues" evidence="1">
    <location>
        <begin position="30"/>
        <end position="42"/>
    </location>
</feature>
<dbReference type="EMBL" id="CAJVCH010264734">
    <property type="protein sequence ID" value="CAG7734192.1"/>
    <property type="molecule type" value="Genomic_DNA"/>
</dbReference>
<gene>
    <name evidence="2" type="ORF">AFUS01_LOCUS22594</name>
</gene>
<feature type="compositionally biased region" description="Gly residues" evidence="1">
    <location>
        <begin position="12"/>
        <end position="26"/>
    </location>
</feature>
<comment type="caution">
    <text evidence="2">The sequence shown here is derived from an EMBL/GenBank/DDBJ whole genome shotgun (WGS) entry which is preliminary data.</text>
</comment>
<evidence type="ECO:0000313" key="2">
    <source>
        <dbReference type="EMBL" id="CAG7734192.1"/>
    </source>
</evidence>
<reference evidence="2" key="1">
    <citation type="submission" date="2021-06" db="EMBL/GenBank/DDBJ databases">
        <authorList>
            <person name="Hodson N. C."/>
            <person name="Mongue J. A."/>
            <person name="Jaron S. K."/>
        </authorList>
    </citation>
    <scope>NUCLEOTIDE SEQUENCE</scope>
</reference>
<feature type="region of interest" description="Disordered" evidence="1">
    <location>
        <begin position="1"/>
        <end position="42"/>
    </location>
</feature>
<protein>
    <submittedName>
        <fullName evidence="2">Uncharacterized protein</fullName>
    </submittedName>
</protein>
<name>A0A8J2PE91_9HEXA</name>
<dbReference type="OrthoDB" id="21470at2759"/>
<evidence type="ECO:0000313" key="3">
    <source>
        <dbReference type="Proteomes" id="UP000708208"/>
    </source>
</evidence>
<sequence>MRQQQQQTNQIGTGGQGPFQHFGGGAPRMQQPSGQNPFDMSQ</sequence>
<feature type="non-terminal residue" evidence="2">
    <location>
        <position position="42"/>
    </location>
</feature>
<feature type="compositionally biased region" description="Low complexity" evidence="1">
    <location>
        <begin position="1"/>
        <end position="11"/>
    </location>
</feature>
<dbReference type="Proteomes" id="UP000708208">
    <property type="component" value="Unassembled WGS sequence"/>
</dbReference>
<proteinExistence type="predicted"/>
<organism evidence="2 3">
    <name type="scientific">Allacma fusca</name>
    <dbReference type="NCBI Taxonomy" id="39272"/>
    <lineage>
        <taxon>Eukaryota</taxon>
        <taxon>Metazoa</taxon>
        <taxon>Ecdysozoa</taxon>
        <taxon>Arthropoda</taxon>
        <taxon>Hexapoda</taxon>
        <taxon>Collembola</taxon>
        <taxon>Symphypleona</taxon>
        <taxon>Sminthuridae</taxon>
        <taxon>Allacma</taxon>
    </lineage>
</organism>
<dbReference type="AlphaFoldDB" id="A0A8J2PE91"/>